<dbReference type="InterPro" id="IPR009071">
    <property type="entry name" value="HMG_box_dom"/>
</dbReference>
<sequence length="373" mass="42159">MSEREFVPSEEIDDDLPPLVDNPNPCMSFTFVTEPSPMSCDEPIFSVSAGPPPPPTMFIMSPPCSPSLGPTRNNYKDKRKDASHIPRPPNAFILFRSSFIKARHIPDKIEGNHSSLSKIIGLYWKSLPDDERKVWEAKAAAALSEHRKKYPDWRFRPGNAPTKVKDGTKKRTSKRDRGEAEPEEKNRQNRCAKIASFLEEGITGEKLENAVREYDREAGPILKDETKLSATRRTRNSERQERPQVKKEAETVRLNPGTGRPRCHTLSPQSSVQVPMTCMFKRSSSLPAPPKRTHDIEPIFLNGSGCTVGAVASPSDFSFGENARRSRPQHLYVPGKHVWAPPSRTRRLRLRESNRVQQHGTCADTQFRFSRPP</sequence>
<reference evidence="6" key="2">
    <citation type="submission" date="2020-11" db="EMBL/GenBank/DDBJ databases">
        <authorList>
            <consortium name="DOE Joint Genome Institute"/>
            <person name="Kuo A."/>
            <person name="Miyauchi S."/>
            <person name="Kiss E."/>
            <person name="Drula E."/>
            <person name="Kohler A."/>
            <person name="Sanchez-Garcia M."/>
            <person name="Andreopoulos B."/>
            <person name="Barry K.W."/>
            <person name="Bonito G."/>
            <person name="Buee M."/>
            <person name="Carver A."/>
            <person name="Chen C."/>
            <person name="Cichocki N."/>
            <person name="Clum A."/>
            <person name="Culley D."/>
            <person name="Crous P.W."/>
            <person name="Fauchery L."/>
            <person name="Girlanda M."/>
            <person name="Hayes R."/>
            <person name="Keri Z."/>
            <person name="Labutti K."/>
            <person name="Lipzen A."/>
            <person name="Lombard V."/>
            <person name="Magnuson J."/>
            <person name="Maillard F."/>
            <person name="Morin E."/>
            <person name="Murat C."/>
            <person name="Nolan M."/>
            <person name="Ohm R."/>
            <person name="Pangilinan J."/>
            <person name="Pereira M."/>
            <person name="Perotto S."/>
            <person name="Peter M."/>
            <person name="Riley R."/>
            <person name="Sitrit Y."/>
            <person name="Stielow B."/>
            <person name="Szollosi G."/>
            <person name="Zifcakova L."/>
            <person name="Stursova M."/>
            <person name="Spatafora J.W."/>
            <person name="Tedersoo L."/>
            <person name="Vaario L.-M."/>
            <person name="Yamada A."/>
            <person name="Yan M."/>
            <person name="Wang P."/>
            <person name="Xu J."/>
            <person name="Bruns T."/>
            <person name="Baldrian P."/>
            <person name="Vilgalys R."/>
            <person name="Henrissat B."/>
            <person name="Grigoriev I.V."/>
            <person name="Hibbett D."/>
            <person name="Nagy L.G."/>
            <person name="Martin F.M."/>
        </authorList>
    </citation>
    <scope>NUCLEOTIDE SEQUENCE</scope>
    <source>
        <strain evidence="6">UH-Tt-Lm1</strain>
    </source>
</reference>
<evidence type="ECO:0000313" key="7">
    <source>
        <dbReference type="Proteomes" id="UP000736335"/>
    </source>
</evidence>
<dbReference type="InterPro" id="IPR051356">
    <property type="entry name" value="SOX/SOX-like_TF"/>
</dbReference>
<dbReference type="PANTHER" id="PTHR45789">
    <property type="entry name" value="FI18025P1"/>
    <property type="match status" value="1"/>
</dbReference>
<dbReference type="AlphaFoldDB" id="A0A9P6L8M9"/>
<feature type="DNA-binding region" description="HMG box" evidence="3">
    <location>
        <begin position="85"/>
        <end position="154"/>
    </location>
</feature>
<feature type="region of interest" description="Disordered" evidence="4">
    <location>
        <begin position="225"/>
        <end position="270"/>
    </location>
</feature>
<feature type="compositionally biased region" description="Basic and acidic residues" evidence="4">
    <location>
        <begin position="235"/>
        <end position="251"/>
    </location>
</feature>
<dbReference type="OrthoDB" id="6247875at2759"/>
<feature type="region of interest" description="Disordered" evidence="4">
    <location>
        <begin position="1"/>
        <end position="21"/>
    </location>
</feature>
<dbReference type="Gene3D" id="1.10.30.10">
    <property type="entry name" value="High mobility group box domain"/>
    <property type="match status" value="1"/>
</dbReference>
<reference evidence="6" key="1">
    <citation type="journal article" date="2020" name="Nat. Commun.">
        <title>Large-scale genome sequencing of mycorrhizal fungi provides insights into the early evolution of symbiotic traits.</title>
        <authorList>
            <person name="Miyauchi S."/>
            <person name="Kiss E."/>
            <person name="Kuo A."/>
            <person name="Drula E."/>
            <person name="Kohler A."/>
            <person name="Sanchez-Garcia M."/>
            <person name="Morin E."/>
            <person name="Andreopoulos B."/>
            <person name="Barry K.W."/>
            <person name="Bonito G."/>
            <person name="Buee M."/>
            <person name="Carver A."/>
            <person name="Chen C."/>
            <person name="Cichocki N."/>
            <person name="Clum A."/>
            <person name="Culley D."/>
            <person name="Crous P.W."/>
            <person name="Fauchery L."/>
            <person name="Girlanda M."/>
            <person name="Hayes R.D."/>
            <person name="Keri Z."/>
            <person name="LaButti K."/>
            <person name="Lipzen A."/>
            <person name="Lombard V."/>
            <person name="Magnuson J."/>
            <person name="Maillard F."/>
            <person name="Murat C."/>
            <person name="Nolan M."/>
            <person name="Ohm R.A."/>
            <person name="Pangilinan J."/>
            <person name="Pereira M.F."/>
            <person name="Perotto S."/>
            <person name="Peter M."/>
            <person name="Pfister S."/>
            <person name="Riley R."/>
            <person name="Sitrit Y."/>
            <person name="Stielow J.B."/>
            <person name="Szollosi G."/>
            <person name="Zifcakova L."/>
            <person name="Stursova M."/>
            <person name="Spatafora J.W."/>
            <person name="Tedersoo L."/>
            <person name="Vaario L.M."/>
            <person name="Yamada A."/>
            <person name="Yan M."/>
            <person name="Wang P."/>
            <person name="Xu J."/>
            <person name="Bruns T."/>
            <person name="Baldrian P."/>
            <person name="Vilgalys R."/>
            <person name="Dunand C."/>
            <person name="Henrissat B."/>
            <person name="Grigoriev I.V."/>
            <person name="Hibbett D."/>
            <person name="Nagy L.G."/>
            <person name="Martin F.M."/>
        </authorList>
    </citation>
    <scope>NUCLEOTIDE SEQUENCE</scope>
    <source>
        <strain evidence="6">UH-Tt-Lm1</strain>
    </source>
</reference>
<dbReference type="SMART" id="SM00398">
    <property type="entry name" value="HMG"/>
    <property type="match status" value="1"/>
</dbReference>
<evidence type="ECO:0000259" key="5">
    <source>
        <dbReference type="PROSITE" id="PS50118"/>
    </source>
</evidence>
<feature type="region of interest" description="Disordered" evidence="4">
    <location>
        <begin position="151"/>
        <end position="188"/>
    </location>
</feature>
<evidence type="ECO:0000256" key="4">
    <source>
        <dbReference type="SAM" id="MobiDB-lite"/>
    </source>
</evidence>
<keyword evidence="7" id="KW-1185">Reference proteome</keyword>
<dbReference type="Proteomes" id="UP000736335">
    <property type="component" value="Unassembled WGS sequence"/>
</dbReference>
<dbReference type="PROSITE" id="PS50118">
    <property type="entry name" value="HMG_BOX_2"/>
    <property type="match status" value="1"/>
</dbReference>
<dbReference type="CDD" id="cd01389">
    <property type="entry name" value="HMG-box_ROX1-like"/>
    <property type="match status" value="1"/>
</dbReference>
<evidence type="ECO:0000256" key="2">
    <source>
        <dbReference type="ARBA" id="ARBA00023242"/>
    </source>
</evidence>
<dbReference type="InterPro" id="IPR036910">
    <property type="entry name" value="HMG_box_dom_sf"/>
</dbReference>
<comment type="caution">
    <text evidence="6">The sequence shown here is derived from an EMBL/GenBank/DDBJ whole genome shotgun (WGS) entry which is preliminary data.</text>
</comment>
<feature type="domain" description="HMG box" evidence="5">
    <location>
        <begin position="85"/>
        <end position="154"/>
    </location>
</feature>
<feature type="compositionally biased region" description="Basic and acidic residues" evidence="4">
    <location>
        <begin position="163"/>
        <end position="187"/>
    </location>
</feature>
<dbReference type="GO" id="GO:0000978">
    <property type="term" value="F:RNA polymerase II cis-regulatory region sequence-specific DNA binding"/>
    <property type="evidence" value="ECO:0007669"/>
    <property type="project" value="TreeGrafter"/>
</dbReference>
<dbReference type="EMBL" id="WIUZ02000004">
    <property type="protein sequence ID" value="KAF9788194.1"/>
    <property type="molecule type" value="Genomic_DNA"/>
</dbReference>
<feature type="region of interest" description="Disordered" evidence="4">
    <location>
        <begin position="353"/>
        <end position="373"/>
    </location>
</feature>
<evidence type="ECO:0000256" key="1">
    <source>
        <dbReference type="ARBA" id="ARBA00023125"/>
    </source>
</evidence>
<dbReference type="GO" id="GO:0000981">
    <property type="term" value="F:DNA-binding transcription factor activity, RNA polymerase II-specific"/>
    <property type="evidence" value="ECO:0007669"/>
    <property type="project" value="TreeGrafter"/>
</dbReference>
<dbReference type="PANTHER" id="PTHR45789:SF2">
    <property type="entry name" value="FI18025P1"/>
    <property type="match status" value="1"/>
</dbReference>
<dbReference type="SUPFAM" id="SSF47095">
    <property type="entry name" value="HMG-box"/>
    <property type="match status" value="1"/>
</dbReference>
<evidence type="ECO:0000256" key="3">
    <source>
        <dbReference type="PROSITE-ProRule" id="PRU00267"/>
    </source>
</evidence>
<evidence type="ECO:0000313" key="6">
    <source>
        <dbReference type="EMBL" id="KAF9788194.1"/>
    </source>
</evidence>
<accession>A0A9P6L8M9</accession>
<protein>
    <recommendedName>
        <fullName evidence="5">HMG box domain-containing protein</fullName>
    </recommendedName>
</protein>
<feature type="compositionally biased region" description="Polar residues" evidence="4">
    <location>
        <begin position="355"/>
        <end position="373"/>
    </location>
</feature>
<gene>
    <name evidence="6" type="ORF">BJ322DRAFT_613954</name>
</gene>
<keyword evidence="2 3" id="KW-0539">Nucleus</keyword>
<organism evidence="6 7">
    <name type="scientific">Thelephora terrestris</name>
    <dbReference type="NCBI Taxonomy" id="56493"/>
    <lineage>
        <taxon>Eukaryota</taxon>
        <taxon>Fungi</taxon>
        <taxon>Dikarya</taxon>
        <taxon>Basidiomycota</taxon>
        <taxon>Agaricomycotina</taxon>
        <taxon>Agaricomycetes</taxon>
        <taxon>Thelephorales</taxon>
        <taxon>Thelephoraceae</taxon>
        <taxon>Thelephora</taxon>
    </lineage>
</organism>
<name>A0A9P6L8M9_9AGAM</name>
<dbReference type="Pfam" id="PF00505">
    <property type="entry name" value="HMG_box"/>
    <property type="match status" value="1"/>
</dbReference>
<dbReference type="GO" id="GO:0005634">
    <property type="term" value="C:nucleus"/>
    <property type="evidence" value="ECO:0007669"/>
    <property type="project" value="UniProtKB-UniRule"/>
</dbReference>
<proteinExistence type="predicted"/>
<keyword evidence="1 3" id="KW-0238">DNA-binding</keyword>